<dbReference type="PROSITE" id="PS51257">
    <property type="entry name" value="PROKAR_LIPOPROTEIN"/>
    <property type="match status" value="1"/>
</dbReference>
<keyword evidence="2" id="KW-1185">Reference proteome</keyword>
<dbReference type="EMBL" id="FQXM01000002">
    <property type="protein sequence ID" value="SHH14141.1"/>
    <property type="molecule type" value="Genomic_DNA"/>
</dbReference>
<accession>A0A1M5QJV8</accession>
<sequence>MKKLNKSNDFIYGPKERNYLNASPQTILSCSLNDCIILPDPFTDPIVTNDISTSEFDYTFNGGDLVEDKVF</sequence>
<proteinExistence type="predicted"/>
<gene>
    <name evidence="1" type="ORF">SAMN02745207_00133</name>
</gene>
<reference evidence="1 2" key="1">
    <citation type="submission" date="2016-11" db="EMBL/GenBank/DDBJ databases">
        <authorList>
            <person name="Jaros S."/>
            <person name="Januszkiewicz K."/>
            <person name="Wedrychowicz H."/>
        </authorList>
    </citation>
    <scope>NUCLEOTIDE SEQUENCE [LARGE SCALE GENOMIC DNA]</scope>
    <source>
        <strain evidence="1 2">DSM 8605</strain>
    </source>
</reference>
<name>A0A1M5QJV8_9CLOT</name>
<evidence type="ECO:0000313" key="1">
    <source>
        <dbReference type="EMBL" id="SHH14141.1"/>
    </source>
</evidence>
<dbReference type="RefSeq" id="WP_073335946.1">
    <property type="nucleotide sequence ID" value="NZ_FQXM01000002.1"/>
</dbReference>
<dbReference type="OrthoDB" id="1911092at2"/>
<dbReference type="Proteomes" id="UP000184447">
    <property type="component" value="Unassembled WGS sequence"/>
</dbReference>
<dbReference type="AlphaFoldDB" id="A0A1M5QJV8"/>
<evidence type="ECO:0000313" key="2">
    <source>
        <dbReference type="Proteomes" id="UP000184447"/>
    </source>
</evidence>
<organism evidence="1 2">
    <name type="scientific">Clostridium grantii DSM 8605</name>
    <dbReference type="NCBI Taxonomy" id="1121316"/>
    <lineage>
        <taxon>Bacteria</taxon>
        <taxon>Bacillati</taxon>
        <taxon>Bacillota</taxon>
        <taxon>Clostridia</taxon>
        <taxon>Eubacteriales</taxon>
        <taxon>Clostridiaceae</taxon>
        <taxon>Clostridium</taxon>
    </lineage>
</organism>
<protein>
    <submittedName>
        <fullName evidence="1">Uncharacterized protein</fullName>
    </submittedName>
</protein>